<evidence type="ECO:0000313" key="1">
    <source>
        <dbReference type="EMBL" id="EQD57342.1"/>
    </source>
</evidence>
<reference evidence="1" key="2">
    <citation type="journal article" date="2014" name="ISME J.">
        <title>Microbial stratification in low pH oxic and suboxic macroscopic growths along an acid mine drainage.</title>
        <authorList>
            <person name="Mendez-Garcia C."/>
            <person name="Mesa V."/>
            <person name="Sprenger R.R."/>
            <person name="Richter M."/>
            <person name="Diez M.S."/>
            <person name="Solano J."/>
            <person name="Bargiela R."/>
            <person name="Golyshina O.V."/>
            <person name="Manteca A."/>
            <person name="Ramos J.L."/>
            <person name="Gallego J.R."/>
            <person name="Llorente I."/>
            <person name="Martins Dos Santos V.A."/>
            <person name="Jensen O.N."/>
            <person name="Pelaez A.I."/>
            <person name="Sanchez J."/>
            <person name="Ferrer M."/>
        </authorList>
    </citation>
    <scope>NUCLEOTIDE SEQUENCE</scope>
</reference>
<dbReference type="AlphaFoldDB" id="T1AJ71"/>
<proteinExistence type="predicted"/>
<dbReference type="InterPro" id="IPR052045">
    <property type="entry name" value="Sulfur_Carrier/Prot_Modifier"/>
</dbReference>
<feature type="non-terminal residue" evidence="1">
    <location>
        <position position="73"/>
    </location>
</feature>
<dbReference type="PANTHER" id="PTHR38031">
    <property type="entry name" value="SULFUR CARRIER PROTEIN SLR0821-RELATED"/>
    <property type="match status" value="1"/>
</dbReference>
<comment type="caution">
    <text evidence="1">The sequence shown here is derived from an EMBL/GenBank/DDBJ whole genome shotgun (WGS) entry which is preliminary data.</text>
</comment>
<gene>
    <name evidence="1" type="ORF">B1B_08857</name>
</gene>
<dbReference type="InterPro" id="IPR016155">
    <property type="entry name" value="Mopterin_synth/thiamin_S_b"/>
</dbReference>
<accession>T1AJ71</accession>
<dbReference type="PANTHER" id="PTHR38031:SF1">
    <property type="entry name" value="SULFUR CARRIER PROTEIN CYSO"/>
    <property type="match status" value="1"/>
</dbReference>
<dbReference type="Gene3D" id="3.10.20.30">
    <property type="match status" value="1"/>
</dbReference>
<sequence length="73" mass="8075">MTRVTFRLPTPLRPLAGDRAELAVDGATVEEAAVRLAEDHPRLRARLLTTEGHLRPSVAIYRNDQDVRTLDGG</sequence>
<dbReference type="EMBL" id="AUZY01005813">
    <property type="protein sequence ID" value="EQD57342.1"/>
    <property type="molecule type" value="Genomic_DNA"/>
</dbReference>
<dbReference type="InterPro" id="IPR003749">
    <property type="entry name" value="ThiS/MoaD-like"/>
</dbReference>
<protein>
    <submittedName>
        <fullName evidence="1">Thiamine S protein</fullName>
    </submittedName>
</protein>
<dbReference type="InterPro" id="IPR012675">
    <property type="entry name" value="Beta-grasp_dom_sf"/>
</dbReference>
<dbReference type="SUPFAM" id="SSF54285">
    <property type="entry name" value="MoaD/ThiS"/>
    <property type="match status" value="1"/>
</dbReference>
<organism evidence="1">
    <name type="scientific">mine drainage metagenome</name>
    <dbReference type="NCBI Taxonomy" id="410659"/>
    <lineage>
        <taxon>unclassified sequences</taxon>
        <taxon>metagenomes</taxon>
        <taxon>ecological metagenomes</taxon>
    </lineage>
</organism>
<name>T1AJ71_9ZZZZ</name>
<reference evidence="1" key="1">
    <citation type="submission" date="2013-08" db="EMBL/GenBank/DDBJ databases">
        <authorList>
            <person name="Mendez C."/>
            <person name="Richter M."/>
            <person name="Ferrer M."/>
            <person name="Sanchez J."/>
        </authorList>
    </citation>
    <scope>NUCLEOTIDE SEQUENCE</scope>
</reference>
<dbReference type="Pfam" id="PF02597">
    <property type="entry name" value="ThiS"/>
    <property type="match status" value="1"/>
</dbReference>